<name>A0A2A6D2Y4_PRIPA</name>
<protein>
    <submittedName>
        <fullName evidence="1">Uncharacterized protein</fullName>
    </submittedName>
</protein>
<evidence type="ECO:0000313" key="2">
    <source>
        <dbReference type="Proteomes" id="UP000005239"/>
    </source>
</evidence>
<dbReference type="Proteomes" id="UP000005239">
    <property type="component" value="Unassembled WGS sequence"/>
</dbReference>
<accession>A0A2A6D2Y4</accession>
<gene>
    <name evidence="1" type="primary">WBGene00110359</name>
</gene>
<reference evidence="2" key="1">
    <citation type="journal article" date="2008" name="Nat. Genet.">
        <title>The Pristionchus pacificus genome provides a unique perspective on nematode lifestyle and parasitism.</title>
        <authorList>
            <person name="Dieterich C."/>
            <person name="Clifton S.W."/>
            <person name="Schuster L.N."/>
            <person name="Chinwalla A."/>
            <person name="Delehaunty K."/>
            <person name="Dinkelacker I."/>
            <person name="Fulton L."/>
            <person name="Fulton R."/>
            <person name="Godfrey J."/>
            <person name="Minx P."/>
            <person name="Mitreva M."/>
            <person name="Roeseler W."/>
            <person name="Tian H."/>
            <person name="Witte H."/>
            <person name="Yang S.P."/>
            <person name="Wilson R.K."/>
            <person name="Sommer R.J."/>
        </authorList>
    </citation>
    <scope>NUCLEOTIDE SEQUENCE [LARGE SCALE GENOMIC DNA]</scope>
    <source>
        <strain evidence="2">PS312</strain>
    </source>
</reference>
<dbReference type="AlphaFoldDB" id="A0A2A6D2Y4"/>
<organism evidence="1 2">
    <name type="scientific">Pristionchus pacificus</name>
    <name type="common">Parasitic nematode worm</name>
    <dbReference type="NCBI Taxonomy" id="54126"/>
    <lineage>
        <taxon>Eukaryota</taxon>
        <taxon>Metazoa</taxon>
        <taxon>Ecdysozoa</taxon>
        <taxon>Nematoda</taxon>
        <taxon>Chromadorea</taxon>
        <taxon>Rhabditida</taxon>
        <taxon>Rhabditina</taxon>
        <taxon>Diplogasteromorpha</taxon>
        <taxon>Diplogasteroidea</taxon>
        <taxon>Neodiplogasteridae</taxon>
        <taxon>Pristionchus</taxon>
    </lineage>
</organism>
<keyword evidence="2" id="KW-1185">Reference proteome</keyword>
<reference evidence="1" key="2">
    <citation type="submission" date="2022-06" db="UniProtKB">
        <authorList>
            <consortium name="EnsemblMetazoa"/>
        </authorList>
    </citation>
    <scope>IDENTIFICATION</scope>
    <source>
        <strain evidence="1">PS312</strain>
    </source>
</reference>
<accession>A0A8R1UFC0</accession>
<proteinExistence type="predicted"/>
<evidence type="ECO:0000313" key="1">
    <source>
        <dbReference type="EnsemblMetazoa" id="PPA20805.1"/>
    </source>
</evidence>
<sequence>MCRMTLRPMRRIAEVATDIGGTNIDFRLLEERYKLAERECALEGKLKCIENGVYAKYPDAHMARLVVGDILRIDKCTTLQRRSTLMRMKERALKVLDIVDREVVAEQFEMKLEMYEIKKSLIVNEAKIREQVRKRRSTDTQEISPKLARK</sequence>
<dbReference type="EnsemblMetazoa" id="PPA20805.1">
    <property type="protein sequence ID" value="PPA20805.1"/>
    <property type="gene ID" value="WBGene00110359"/>
</dbReference>